<comment type="caution">
    <text evidence="2">The sequence shown here is derived from an EMBL/GenBank/DDBJ whole genome shotgun (WGS) entry which is preliminary data.</text>
</comment>
<name>A0A3N1D6L9_9ACTN</name>
<gene>
    <name evidence="2" type="ORF">EDD29_6859</name>
</gene>
<keyword evidence="3" id="KW-1185">Reference proteome</keyword>
<evidence type="ECO:0000313" key="3">
    <source>
        <dbReference type="Proteomes" id="UP000272400"/>
    </source>
</evidence>
<sequence length="68" mass="7070">MAGAVDLAALGLRRAGRACPGASGKAKTGPGESPASSPRVQPRRKSRRSWLNFSLSPGTRAMPWEPPG</sequence>
<dbReference type="AlphaFoldDB" id="A0A3N1D6L9"/>
<protein>
    <submittedName>
        <fullName evidence="2">Uncharacterized protein</fullName>
    </submittedName>
</protein>
<feature type="region of interest" description="Disordered" evidence="1">
    <location>
        <begin position="14"/>
        <end position="68"/>
    </location>
</feature>
<organism evidence="2 3">
    <name type="scientific">Actinocorallia herbida</name>
    <dbReference type="NCBI Taxonomy" id="58109"/>
    <lineage>
        <taxon>Bacteria</taxon>
        <taxon>Bacillati</taxon>
        <taxon>Actinomycetota</taxon>
        <taxon>Actinomycetes</taxon>
        <taxon>Streptosporangiales</taxon>
        <taxon>Thermomonosporaceae</taxon>
        <taxon>Actinocorallia</taxon>
    </lineage>
</organism>
<dbReference type="EMBL" id="RJKE01000001">
    <property type="protein sequence ID" value="ROO89172.1"/>
    <property type="molecule type" value="Genomic_DNA"/>
</dbReference>
<accession>A0A3N1D6L9</accession>
<evidence type="ECO:0000256" key="1">
    <source>
        <dbReference type="SAM" id="MobiDB-lite"/>
    </source>
</evidence>
<evidence type="ECO:0000313" key="2">
    <source>
        <dbReference type="EMBL" id="ROO89172.1"/>
    </source>
</evidence>
<dbReference type="Proteomes" id="UP000272400">
    <property type="component" value="Unassembled WGS sequence"/>
</dbReference>
<reference evidence="2 3" key="1">
    <citation type="submission" date="2018-11" db="EMBL/GenBank/DDBJ databases">
        <title>Sequencing the genomes of 1000 actinobacteria strains.</title>
        <authorList>
            <person name="Klenk H.-P."/>
        </authorList>
    </citation>
    <scope>NUCLEOTIDE SEQUENCE [LARGE SCALE GENOMIC DNA]</scope>
    <source>
        <strain evidence="2 3">DSM 44254</strain>
    </source>
</reference>
<proteinExistence type="predicted"/>